<organism evidence="2 3">
    <name type="scientific">Periconia digitata</name>
    <dbReference type="NCBI Taxonomy" id="1303443"/>
    <lineage>
        <taxon>Eukaryota</taxon>
        <taxon>Fungi</taxon>
        <taxon>Dikarya</taxon>
        <taxon>Ascomycota</taxon>
        <taxon>Pezizomycotina</taxon>
        <taxon>Dothideomycetes</taxon>
        <taxon>Pleosporomycetidae</taxon>
        <taxon>Pleosporales</taxon>
        <taxon>Massarineae</taxon>
        <taxon>Periconiaceae</taxon>
        <taxon>Periconia</taxon>
    </lineage>
</organism>
<evidence type="ECO:0000256" key="1">
    <source>
        <dbReference type="SAM" id="MobiDB-lite"/>
    </source>
</evidence>
<comment type="caution">
    <text evidence="2">The sequence shown here is derived from an EMBL/GenBank/DDBJ whole genome shotgun (WGS) entry which is preliminary data.</text>
</comment>
<feature type="region of interest" description="Disordered" evidence="1">
    <location>
        <begin position="1"/>
        <end position="71"/>
    </location>
</feature>
<feature type="compositionally biased region" description="Basic residues" evidence="1">
    <location>
        <begin position="48"/>
        <end position="64"/>
    </location>
</feature>
<protein>
    <submittedName>
        <fullName evidence="2">Uncharacterized protein</fullName>
    </submittedName>
</protein>
<evidence type="ECO:0000313" key="3">
    <source>
        <dbReference type="Proteomes" id="UP001152607"/>
    </source>
</evidence>
<proteinExistence type="predicted"/>
<dbReference type="AlphaFoldDB" id="A0A9W4XDZ8"/>
<keyword evidence="3" id="KW-1185">Reference proteome</keyword>
<name>A0A9W4XDZ8_9PLEO</name>
<feature type="compositionally biased region" description="Polar residues" evidence="1">
    <location>
        <begin position="1"/>
        <end position="15"/>
    </location>
</feature>
<reference evidence="2" key="1">
    <citation type="submission" date="2023-01" db="EMBL/GenBank/DDBJ databases">
        <authorList>
            <person name="Van Ghelder C."/>
            <person name="Rancurel C."/>
        </authorList>
    </citation>
    <scope>NUCLEOTIDE SEQUENCE</scope>
    <source>
        <strain evidence="2">CNCM I-4278</strain>
    </source>
</reference>
<accession>A0A9W4XDZ8</accession>
<evidence type="ECO:0000313" key="2">
    <source>
        <dbReference type="EMBL" id="CAI6262746.1"/>
    </source>
</evidence>
<sequence>MSPTKTITMSVTTTNTKHHQPPLSQINTLTHPKPHPPTTYINPPQKNPQRKKDHLIKSHTKSRIQTKPSQNKIRTQAILKSPAICHSYYTI</sequence>
<gene>
    <name evidence="2" type="ORF">PDIGIT_LOCUS1415</name>
</gene>
<dbReference type="EMBL" id="CAOQHR010000001">
    <property type="protein sequence ID" value="CAI6262746.1"/>
    <property type="molecule type" value="Genomic_DNA"/>
</dbReference>
<dbReference type="Proteomes" id="UP001152607">
    <property type="component" value="Unassembled WGS sequence"/>
</dbReference>